<evidence type="ECO:0000313" key="2">
    <source>
        <dbReference type="EMBL" id="GAU48812.1"/>
    </source>
</evidence>
<dbReference type="Proteomes" id="UP000242715">
    <property type="component" value="Unassembled WGS sequence"/>
</dbReference>
<dbReference type="AlphaFoldDB" id="A0A2Z6PFY2"/>
<proteinExistence type="predicted"/>
<dbReference type="PANTHER" id="PTHR33710:SF64">
    <property type="entry name" value="ENDONUCLEASE_EXONUCLEASE_PHOSPHATASE DOMAIN-CONTAINING PROTEIN"/>
    <property type="match status" value="1"/>
</dbReference>
<dbReference type="Pfam" id="PF03372">
    <property type="entry name" value="Exo_endo_phos"/>
    <property type="match status" value="1"/>
</dbReference>
<feature type="domain" description="Endonuclease/exonuclease/phosphatase" evidence="1">
    <location>
        <begin position="201"/>
        <end position="419"/>
    </location>
</feature>
<dbReference type="Gene3D" id="3.60.10.10">
    <property type="entry name" value="Endonuclease/exonuclease/phosphatase"/>
    <property type="match status" value="1"/>
</dbReference>
<dbReference type="GO" id="GO:0003824">
    <property type="term" value="F:catalytic activity"/>
    <property type="evidence" value="ECO:0007669"/>
    <property type="project" value="InterPro"/>
</dbReference>
<organism evidence="2 3">
    <name type="scientific">Trifolium subterraneum</name>
    <name type="common">Subterranean clover</name>
    <dbReference type="NCBI Taxonomy" id="3900"/>
    <lineage>
        <taxon>Eukaryota</taxon>
        <taxon>Viridiplantae</taxon>
        <taxon>Streptophyta</taxon>
        <taxon>Embryophyta</taxon>
        <taxon>Tracheophyta</taxon>
        <taxon>Spermatophyta</taxon>
        <taxon>Magnoliopsida</taxon>
        <taxon>eudicotyledons</taxon>
        <taxon>Gunneridae</taxon>
        <taxon>Pentapetalae</taxon>
        <taxon>rosids</taxon>
        <taxon>fabids</taxon>
        <taxon>Fabales</taxon>
        <taxon>Fabaceae</taxon>
        <taxon>Papilionoideae</taxon>
        <taxon>50 kb inversion clade</taxon>
        <taxon>NPAAA clade</taxon>
        <taxon>Hologalegina</taxon>
        <taxon>IRL clade</taxon>
        <taxon>Trifolieae</taxon>
        <taxon>Trifolium</taxon>
    </lineage>
</organism>
<dbReference type="EMBL" id="DF974475">
    <property type="protein sequence ID" value="GAU48812.1"/>
    <property type="molecule type" value="Genomic_DNA"/>
</dbReference>
<sequence>MRHSKLRKLWNGVQKLDKLITLDLCNFRDLIEISDLSRAPNLQKVDLSGCVSLRQLHPSVFTRPKLRELSLIGCKFLENRQRKDPIETTTVEVCYGIRQTVCDLEGIGLEVVLSQPVEDCEVGNCSLVPCSLASRGVVGNSIGYMLAGEQLPLAPGVSIPGTLVDKERGDAHHIIDIQEDLGMNFHGEGDEDVVRSMGGLGSRVKRRKIRDMVRDEQLDFLAIQETKLEVISDALVLALWGNNDCCWSYLPSVGNSGGILSIWNKVKASLVFTFIGDGFVGVCLDLLTENKRCFVINVYAKCSSRDKRTLWSNILMSKRGFGDGLWCIVGDFNSIRDSSERRGVNLSHRDDPSAEMRSFNEFVGDLDLFDMPLVGRMFTWFHPNGIAMSRLDRLLVSPLWLDSWGDSFVRVLDRDVSDHCPLVLRYCSVDWGPKPFRFNNFCLQSREFKDVIKVTWASQEFIGWMGFILKERLKGLKGVIKEWTVRNFGDAEGKKKRLTIEIAELDSKSEGLGLVDAEVVLRKKLFEELWILLRNMDALIFQRSRSRWIKEGDSNSRYFHNCVKARKRRNNLLALRTPSGWVEGPTLVREAVVSYFKNHFDNGRWHRPTLDGIVFPQLSANKVEDLTAIFTLEEIIIYIKVVKSPSNPNLILLKP</sequence>
<evidence type="ECO:0000313" key="3">
    <source>
        <dbReference type="Proteomes" id="UP000242715"/>
    </source>
</evidence>
<dbReference type="InterPro" id="IPR032675">
    <property type="entry name" value="LRR_dom_sf"/>
</dbReference>
<dbReference type="SUPFAM" id="SSF56219">
    <property type="entry name" value="DNase I-like"/>
    <property type="match status" value="1"/>
</dbReference>
<keyword evidence="3" id="KW-1185">Reference proteome</keyword>
<reference evidence="3" key="1">
    <citation type="journal article" date="2017" name="Front. Plant Sci.">
        <title>Climate Clever Clovers: New Paradigm to Reduce the Environmental Footprint of Ruminants by Breeding Low Methanogenic Forages Utilizing Haplotype Variation.</title>
        <authorList>
            <person name="Kaur P."/>
            <person name="Appels R."/>
            <person name="Bayer P.E."/>
            <person name="Keeble-Gagnere G."/>
            <person name="Wang J."/>
            <person name="Hirakawa H."/>
            <person name="Shirasawa K."/>
            <person name="Vercoe P."/>
            <person name="Stefanova K."/>
            <person name="Durmic Z."/>
            <person name="Nichols P."/>
            <person name="Revell C."/>
            <person name="Isobe S.N."/>
            <person name="Edwards D."/>
            <person name="Erskine W."/>
        </authorList>
    </citation>
    <scope>NUCLEOTIDE SEQUENCE [LARGE SCALE GENOMIC DNA]</scope>
    <source>
        <strain evidence="3">cv. Daliak</strain>
    </source>
</reference>
<dbReference type="OrthoDB" id="1750912at2759"/>
<protein>
    <recommendedName>
        <fullName evidence="1">Endonuclease/exonuclease/phosphatase domain-containing protein</fullName>
    </recommendedName>
</protein>
<evidence type="ECO:0000259" key="1">
    <source>
        <dbReference type="Pfam" id="PF03372"/>
    </source>
</evidence>
<gene>
    <name evidence="2" type="ORF">TSUD_406450</name>
</gene>
<dbReference type="InterPro" id="IPR036691">
    <property type="entry name" value="Endo/exonu/phosph_ase_sf"/>
</dbReference>
<name>A0A2Z6PFY2_TRISU</name>
<dbReference type="SUPFAM" id="SSF52047">
    <property type="entry name" value="RNI-like"/>
    <property type="match status" value="1"/>
</dbReference>
<dbReference type="Gene3D" id="3.80.10.10">
    <property type="entry name" value="Ribonuclease Inhibitor"/>
    <property type="match status" value="1"/>
</dbReference>
<accession>A0A2Z6PFY2</accession>
<dbReference type="PANTHER" id="PTHR33710">
    <property type="entry name" value="BNAC02G09200D PROTEIN"/>
    <property type="match status" value="1"/>
</dbReference>
<dbReference type="InterPro" id="IPR005135">
    <property type="entry name" value="Endo/exonuclease/phosphatase"/>
</dbReference>